<dbReference type="Proteomes" id="UP000095287">
    <property type="component" value="Unplaced"/>
</dbReference>
<dbReference type="AlphaFoldDB" id="A0A1I7YK01"/>
<reference evidence="2" key="1">
    <citation type="submission" date="2016-11" db="UniProtKB">
        <authorList>
            <consortium name="WormBaseParasite"/>
        </authorList>
    </citation>
    <scope>IDENTIFICATION</scope>
</reference>
<organism evidence="1 2">
    <name type="scientific">Steinernema glaseri</name>
    <dbReference type="NCBI Taxonomy" id="37863"/>
    <lineage>
        <taxon>Eukaryota</taxon>
        <taxon>Metazoa</taxon>
        <taxon>Ecdysozoa</taxon>
        <taxon>Nematoda</taxon>
        <taxon>Chromadorea</taxon>
        <taxon>Rhabditida</taxon>
        <taxon>Tylenchina</taxon>
        <taxon>Panagrolaimomorpha</taxon>
        <taxon>Strongyloidoidea</taxon>
        <taxon>Steinernematidae</taxon>
        <taxon>Steinernema</taxon>
    </lineage>
</organism>
<protein>
    <submittedName>
        <fullName evidence="2">Death domain-containing protein</fullName>
    </submittedName>
</protein>
<accession>A0A1I7YK01</accession>
<sequence>MALGLKWWVGENAVHYLLQEIEAQSILTPEILRIAKRDVNKLSEDQRTMVAPVFEAMWARFPSDPRGVGGQKRHAFNLLKGVLYR</sequence>
<dbReference type="WBParaSite" id="L893_g16893.t1">
    <property type="protein sequence ID" value="L893_g16893.t1"/>
    <property type="gene ID" value="L893_g16893"/>
</dbReference>
<name>A0A1I7YK01_9BILA</name>
<evidence type="ECO:0000313" key="2">
    <source>
        <dbReference type="WBParaSite" id="L893_g16893.t1"/>
    </source>
</evidence>
<evidence type="ECO:0000313" key="1">
    <source>
        <dbReference type="Proteomes" id="UP000095287"/>
    </source>
</evidence>
<proteinExistence type="predicted"/>
<keyword evidence="1" id="KW-1185">Reference proteome</keyword>